<gene>
    <name evidence="1" type="ORF">CHC_T00006640001</name>
</gene>
<keyword evidence="2" id="KW-1185">Reference proteome</keyword>
<dbReference type="GeneID" id="17317583"/>
<dbReference type="AlphaFoldDB" id="R7QQ10"/>
<evidence type="ECO:0000313" key="1">
    <source>
        <dbReference type="EMBL" id="CDF39551.1"/>
    </source>
</evidence>
<dbReference type="RefSeq" id="XP_005709845.1">
    <property type="nucleotide sequence ID" value="XM_005709788.1"/>
</dbReference>
<dbReference type="OrthoDB" id="8417at2763"/>
<accession>R7QQ10</accession>
<dbReference type="Proteomes" id="UP000012073">
    <property type="component" value="Unassembled WGS sequence"/>
</dbReference>
<reference evidence="2" key="1">
    <citation type="journal article" date="2013" name="Proc. Natl. Acad. Sci. U.S.A.">
        <title>Genome structure and metabolic features in the red seaweed Chondrus crispus shed light on evolution of the Archaeplastida.</title>
        <authorList>
            <person name="Collen J."/>
            <person name="Porcel B."/>
            <person name="Carre W."/>
            <person name="Ball S.G."/>
            <person name="Chaparro C."/>
            <person name="Tonon T."/>
            <person name="Barbeyron T."/>
            <person name="Michel G."/>
            <person name="Noel B."/>
            <person name="Valentin K."/>
            <person name="Elias M."/>
            <person name="Artiguenave F."/>
            <person name="Arun A."/>
            <person name="Aury J.M."/>
            <person name="Barbosa-Neto J.F."/>
            <person name="Bothwell J.H."/>
            <person name="Bouget F.Y."/>
            <person name="Brillet L."/>
            <person name="Cabello-Hurtado F."/>
            <person name="Capella-Gutierrez S."/>
            <person name="Charrier B."/>
            <person name="Cladiere L."/>
            <person name="Cock J.M."/>
            <person name="Coelho S.M."/>
            <person name="Colleoni C."/>
            <person name="Czjzek M."/>
            <person name="Da Silva C."/>
            <person name="Delage L."/>
            <person name="Denoeud F."/>
            <person name="Deschamps P."/>
            <person name="Dittami S.M."/>
            <person name="Gabaldon T."/>
            <person name="Gachon C.M."/>
            <person name="Groisillier A."/>
            <person name="Herve C."/>
            <person name="Jabbari K."/>
            <person name="Katinka M."/>
            <person name="Kloareg B."/>
            <person name="Kowalczyk N."/>
            <person name="Labadie K."/>
            <person name="Leblanc C."/>
            <person name="Lopez P.J."/>
            <person name="McLachlan D.H."/>
            <person name="Meslet-Cladiere L."/>
            <person name="Moustafa A."/>
            <person name="Nehr Z."/>
            <person name="Nyvall Collen P."/>
            <person name="Panaud O."/>
            <person name="Partensky F."/>
            <person name="Poulain J."/>
            <person name="Rensing S.A."/>
            <person name="Rousvoal S."/>
            <person name="Samson G."/>
            <person name="Symeonidi A."/>
            <person name="Weissenbach J."/>
            <person name="Zambounis A."/>
            <person name="Wincker P."/>
            <person name="Boyen C."/>
        </authorList>
    </citation>
    <scope>NUCLEOTIDE SEQUENCE [LARGE SCALE GENOMIC DNA]</scope>
    <source>
        <strain evidence="2">cv. Stackhouse</strain>
    </source>
</reference>
<organism evidence="1 2">
    <name type="scientific">Chondrus crispus</name>
    <name type="common">Carrageen Irish moss</name>
    <name type="synonym">Polymorpha crispa</name>
    <dbReference type="NCBI Taxonomy" id="2769"/>
    <lineage>
        <taxon>Eukaryota</taxon>
        <taxon>Rhodophyta</taxon>
        <taxon>Florideophyceae</taxon>
        <taxon>Rhodymeniophycidae</taxon>
        <taxon>Gigartinales</taxon>
        <taxon>Gigartinaceae</taxon>
        <taxon>Chondrus</taxon>
    </lineage>
</organism>
<name>R7QQ10_CHOCR</name>
<dbReference type="Gene3D" id="3.20.20.190">
    <property type="entry name" value="Phosphatidylinositol (PI) phosphodiesterase"/>
    <property type="match status" value="1"/>
</dbReference>
<dbReference type="GO" id="GO:0006629">
    <property type="term" value="P:lipid metabolic process"/>
    <property type="evidence" value="ECO:0007669"/>
    <property type="project" value="InterPro"/>
</dbReference>
<dbReference type="GO" id="GO:0008081">
    <property type="term" value="F:phosphoric diester hydrolase activity"/>
    <property type="evidence" value="ECO:0007669"/>
    <property type="project" value="InterPro"/>
</dbReference>
<protein>
    <submittedName>
        <fullName evidence="1">Uncharacterized protein</fullName>
    </submittedName>
</protein>
<dbReference type="InterPro" id="IPR017946">
    <property type="entry name" value="PLC-like_Pdiesterase_TIM-brl"/>
</dbReference>
<dbReference type="EMBL" id="HG002054">
    <property type="protein sequence ID" value="CDF39551.1"/>
    <property type="molecule type" value="Genomic_DNA"/>
</dbReference>
<proteinExistence type="predicted"/>
<sequence length="211" mass="23844">MVLCVPLADVIRQINQFHDETAAHTCVTVVTVFRAYLLDEEEERQLADYVLAELRHPYFRGSSDDLRTVPLSDLPRNVIAGLRGYRLDVAWGQDPWLDTNSADEKIAFLSRTLAATKPHPLRNNLFVLGWTVTPSVLDIAFRVLSLGTLSPGVKQEAVKMNRRFSPFLNDHTQHMSERVNVIFFDCFEAPHAEIVRSLNTFASDTDDSAES</sequence>
<evidence type="ECO:0000313" key="2">
    <source>
        <dbReference type="Proteomes" id="UP000012073"/>
    </source>
</evidence>
<dbReference type="Gramene" id="CDF39551">
    <property type="protein sequence ID" value="CDF39551"/>
    <property type="gene ID" value="CHC_T00006640001"/>
</dbReference>
<dbReference type="SUPFAM" id="SSF51695">
    <property type="entry name" value="PLC-like phosphodiesterases"/>
    <property type="match status" value="1"/>
</dbReference>
<dbReference type="KEGG" id="ccp:CHC_T00006640001"/>